<feature type="non-terminal residue" evidence="2">
    <location>
        <position position="1"/>
    </location>
</feature>
<dbReference type="Gene3D" id="2.60.40.3440">
    <property type="match status" value="4"/>
</dbReference>
<dbReference type="PANTHER" id="PTHR45739">
    <property type="entry name" value="MATRIX PROTEIN, PUTATIVE-RELATED"/>
    <property type="match status" value="1"/>
</dbReference>
<accession>A0A382I233</accession>
<feature type="non-terminal residue" evidence="2">
    <location>
        <position position="384"/>
    </location>
</feature>
<evidence type="ECO:0000259" key="1">
    <source>
        <dbReference type="Pfam" id="PF17803"/>
    </source>
</evidence>
<dbReference type="GO" id="GO:0009653">
    <property type="term" value="P:anatomical structure morphogenesis"/>
    <property type="evidence" value="ECO:0007669"/>
    <property type="project" value="TreeGrafter"/>
</dbReference>
<feature type="domain" description="RapA2 cadherin-like" evidence="1">
    <location>
        <begin position="288"/>
        <end position="357"/>
    </location>
</feature>
<dbReference type="AlphaFoldDB" id="A0A382I233"/>
<dbReference type="PANTHER" id="PTHR45739:SF8">
    <property type="entry name" value="FRAS1-RELATED EXTRACELLULAR MATRIX PROTEIN 1"/>
    <property type="match status" value="1"/>
</dbReference>
<dbReference type="Pfam" id="PF17803">
    <property type="entry name" value="Cadherin_4"/>
    <property type="match status" value="1"/>
</dbReference>
<protein>
    <recommendedName>
        <fullName evidence="1">RapA2 cadherin-like domain-containing protein</fullName>
    </recommendedName>
</protein>
<evidence type="ECO:0000313" key="2">
    <source>
        <dbReference type="EMBL" id="SVB93666.1"/>
    </source>
</evidence>
<reference evidence="2" key="1">
    <citation type="submission" date="2018-05" db="EMBL/GenBank/DDBJ databases">
        <authorList>
            <person name="Lanie J.A."/>
            <person name="Ng W.-L."/>
            <person name="Kazmierczak K.M."/>
            <person name="Andrzejewski T.M."/>
            <person name="Davidsen T.M."/>
            <person name="Wayne K.J."/>
            <person name="Tettelin H."/>
            <person name="Glass J.I."/>
            <person name="Rusch D."/>
            <person name="Podicherti R."/>
            <person name="Tsui H.-C.T."/>
            <person name="Winkler M.E."/>
        </authorList>
    </citation>
    <scope>NUCLEOTIDE SEQUENCE</scope>
</reference>
<gene>
    <name evidence="2" type="ORF">METZ01_LOCUS246520</name>
</gene>
<sequence length="384" mass="41397">VTIVVTPVDDAPVAEDYNIFTDEDVSTTITLVGTDEDTPDDDLVIEIIDSTSHGSLELQGRIFATYVYAPDQDYFGADTFTYRVFDTVSLQADTGTVTITVSPVNDAPVAGNDEYETQEEEPLVVDAPGILANDEDVDDSTLTIVLINSVSNGVLELADDGSFVYTPDQGYSGTDQFYYRVNDGELSSNIATVTIVVTPVDDAPVAEDYNIFTDEDVSTTITLVGTDEDTPDDDLVIEIIDSTSHGSLELQGRIFATYVYAPDQDYFGADTFTYRVFDTVSLQADTGTVTITVSPVNDAPVAGNDEYETQEEEPLVVDAPGILANDEDVDDSTLTIVLISSVSNGVLDLSDDGSFVYTPDQGYSGTDQFYYRVSDGELSSDIAT</sequence>
<dbReference type="Pfam" id="PF17963">
    <property type="entry name" value="Big_9"/>
    <property type="match status" value="2"/>
</dbReference>
<dbReference type="InterPro" id="IPR040853">
    <property type="entry name" value="RapA2_cadherin-like"/>
</dbReference>
<dbReference type="InterPro" id="IPR051561">
    <property type="entry name" value="FRAS1_ECM"/>
</dbReference>
<organism evidence="2">
    <name type="scientific">marine metagenome</name>
    <dbReference type="NCBI Taxonomy" id="408172"/>
    <lineage>
        <taxon>unclassified sequences</taxon>
        <taxon>metagenomes</taxon>
        <taxon>ecological metagenomes</taxon>
    </lineage>
</organism>
<name>A0A382I233_9ZZZZ</name>
<proteinExistence type="predicted"/>
<dbReference type="NCBIfam" id="NF012211">
    <property type="entry name" value="tand_rpt_95"/>
    <property type="match status" value="4"/>
</dbReference>
<dbReference type="EMBL" id="UINC01064726">
    <property type="protein sequence ID" value="SVB93666.1"/>
    <property type="molecule type" value="Genomic_DNA"/>
</dbReference>